<keyword evidence="1" id="KW-0472">Membrane</keyword>
<gene>
    <name evidence="3" type="ORF">BKP37_01195</name>
</gene>
<protein>
    <submittedName>
        <fullName evidence="3">Polysaccharide deacetylase family sporulation protein PdaB</fullName>
    </submittedName>
</protein>
<reference evidence="3 4" key="1">
    <citation type="submission" date="2016-10" db="EMBL/GenBank/DDBJ databases">
        <title>Draft genome sequences of four alkaliphilic bacteria belonging to the Anaerobacillus genus.</title>
        <authorList>
            <person name="Bassil N.M."/>
            <person name="Lloyd J.R."/>
        </authorList>
    </citation>
    <scope>NUCLEOTIDE SEQUENCE [LARGE SCALE GENOMIC DNA]</scope>
    <source>
        <strain evidence="3 4">DSM 18345</strain>
    </source>
</reference>
<dbReference type="NCBIfam" id="TIGR02764">
    <property type="entry name" value="spore_ybaN_pdaB"/>
    <property type="match status" value="1"/>
</dbReference>
<keyword evidence="1" id="KW-0812">Transmembrane</keyword>
<comment type="caution">
    <text evidence="3">The sequence shown here is derived from an EMBL/GenBank/DDBJ whole genome shotgun (WGS) entry which is preliminary data.</text>
</comment>
<dbReference type="RefSeq" id="WP_071307905.1">
    <property type="nucleotide sequence ID" value="NZ_MLQR01000001.1"/>
</dbReference>
<dbReference type="GO" id="GO:0016020">
    <property type="term" value="C:membrane"/>
    <property type="evidence" value="ECO:0007669"/>
    <property type="project" value="TreeGrafter"/>
</dbReference>
<dbReference type="GO" id="GO:0016810">
    <property type="term" value="F:hydrolase activity, acting on carbon-nitrogen (but not peptide) bonds"/>
    <property type="evidence" value="ECO:0007669"/>
    <property type="project" value="InterPro"/>
</dbReference>
<dbReference type="InterPro" id="IPR002509">
    <property type="entry name" value="NODB_dom"/>
</dbReference>
<evidence type="ECO:0000313" key="3">
    <source>
        <dbReference type="EMBL" id="OIJ17179.1"/>
    </source>
</evidence>
<organism evidence="3 4">
    <name type="scientific">Anaerobacillus alkalilacustris</name>
    <dbReference type="NCBI Taxonomy" id="393763"/>
    <lineage>
        <taxon>Bacteria</taxon>
        <taxon>Bacillati</taxon>
        <taxon>Bacillota</taxon>
        <taxon>Bacilli</taxon>
        <taxon>Bacillales</taxon>
        <taxon>Bacillaceae</taxon>
        <taxon>Anaerobacillus</taxon>
    </lineage>
</organism>
<dbReference type="PANTHER" id="PTHR10587">
    <property type="entry name" value="GLYCOSYL TRANSFERASE-RELATED"/>
    <property type="match status" value="1"/>
</dbReference>
<keyword evidence="4" id="KW-1185">Reference proteome</keyword>
<dbReference type="SUPFAM" id="SSF88713">
    <property type="entry name" value="Glycoside hydrolase/deacetylase"/>
    <property type="match status" value="1"/>
</dbReference>
<dbReference type="InterPro" id="IPR014132">
    <property type="entry name" value="PdaB-like"/>
</dbReference>
<dbReference type="GO" id="GO:0005975">
    <property type="term" value="P:carbohydrate metabolic process"/>
    <property type="evidence" value="ECO:0007669"/>
    <property type="project" value="InterPro"/>
</dbReference>
<name>A0A1S2LXE6_9BACI</name>
<dbReference type="InterPro" id="IPR011330">
    <property type="entry name" value="Glyco_hydro/deAcase_b/a-brl"/>
</dbReference>
<keyword evidence="1" id="KW-1133">Transmembrane helix</keyword>
<dbReference type="Pfam" id="PF01522">
    <property type="entry name" value="Polysacc_deac_1"/>
    <property type="match status" value="1"/>
</dbReference>
<evidence type="ECO:0000256" key="1">
    <source>
        <dbReference type="SAM" id="Phobius"/>
    </source>
</evidence>
<evidence type="ECO:0000259" key="2">
    <source>
        <dbReference type="PROSITE" id="PS51677"/>
    </source>
</evidence>
<feature type="transmembrane region" description="Helical" evidence="1">
    <location>
        <begin position="12"/>
        <end position="31"/>
    </location>
</feature>
<dbReference type="EMBL" id="MLQR01000001">
    <property type="protein sequence ID" value="OIJ17179.1"/>
    <property type="molecule type" value="Genomic_DNA"/>
</dbReference>
<evidence type="ECO:0000313" key="4">
    <source>
        <dbReference type="Proteomes" id="UP000179524"/>
    </source>
</evidence>
<proteinExistence type="predicted"/>
<dbReference type="InterPro" id="IPR050248">
    <property type="entry name" value="Polysacc_deacetylase_ArnD"/>
</dbReference>
<dbReference type="PANTHER" id="PTHR10587:SF128">
    <property type="entry name" value="POLYSACCHARIDE DEACETYLASE PDAB-RELATED"/>
    <property type="match status" value="1"/>
</dbReference>
<dbReference type="PROSITE" id="PS51677">
    <property type="entry name" value="NODB"/>
    <property type="match status" value="1"/>
</dbReference>
<dbReference type="OrthoDB" id="9806342at2"/>
<feature type="domain" description="NodB homology" evidence="2">
    <location>
        <begin position="56"/>
        <end position="236"/>
    </location>
</feature>
<dbReference type="Gene3D" id="3.20.20.370">
    <property type="entry name" value="Glycoside hydrolase/deacetylase"/>
    <property type="match status" value="1"/>
</dbReference>
<dbReference type="AlphaFoldDB" id="A0A1S2LXE6"/>
<accession>A0A1S2LXE6</accession>
<dbReference type="Proteomes" id="UP000179524">
    <property type="component" value="Unassembled WGS sequence"/>
</dbReference>
<sequence>MNFIWVWNSKKIKQYLIIVIAAFFTAGILYVERSQIAVFSPSAEATAIYKAETNEKKIALTFNISWGEEKALPILDILKEKGVNNATFFLSASWAERHPDIVERILKDGHEIGNHGYRYENYPQWDDDKIRKDIRRAHQTLYELTNKTPKLLRPPNGNFDKRVLGISEAEKYTIIHWSVDSKDYSNPGVEQIISNVVDRVSGGDIVLFHASDRVKQTHKALPDVIDQLKKKDYSFVTVTELLASTDAKSKEIK</sequence>